<dbReference type="Proteomes" id="UP000242814">
    <property type="component" value="Unassembled WGS sequence"/>
</dbReference>
<dbReference type="VEuPathDB" id="FungiDB:PADG_11467"/>
<comment type="caution">
    <text evidence="1">The sequence shown here is derived from an EMBL/GenBank/DDBJ whole genome shotgun (WGS) entry which is preliminary data.</text>
</comment>
<protein>
    <submittedName>
        <fullName evidence="1">Uncharacterized protein</fullName>
    </submittedName>
</protein>
<sequence>MTLSIRWVPLTSPCPGASCGFTADPDPPLRVRPRMPDCDGVKEGRVQGDEEWELIDRCYVFRGPASRSQRHRDGRKVTGSLASVREGTHGLCEWSLLQYSQNTELKMDRPGCKRRQRLLQCIYSHNAPM</sequence>
<reference evidence="1 2" key="1">
    <citation type="submission" date="2016-06" db="EMBL/GenBank/DDBJ databases">
        <authorList>
            <person name="Kjaerup R.B."/>
            <person name="Dalgaard T.S."/>
            <person name="Juul-Madsen H.R."/>
        </authorList>
    </citation>
    <scope>NUCLEOTIDE SEQUENCE [LARGE SCALE GENOMIC DNA]</scope>
    <source>
        <strain evidence="1 2">Pb300</strain>
    </source>
</reference>
<evidence type="ECO:0000313" key="1">
    <source>
        <dbReference type="EMBL" id="ODH16553.1"/>
    </source>
</evidence>
<organism evidence="1 2">
    <name type="scientific">Paracoccidioides brasiliensis</name>
    <dbReference type="NCBI Taxonomy" id="121759"/>
    <lineage>
        <taxon>Eukaryota</taxon>
        <taxon>Fungi</taxon>
        <taxon>Dikarya</taxon>
        <taxon>Ascomycota</taxon>
        <taxon>Pezizomycotina</taxon>
        <taxon>Eurotiomycetes</taxon>
        <taxon>Eurotiomycetidae</taxon>
        <taxon>Onygenales</taxon>
        <taxon>Ajellomycetaceae</taxon>
        <taxon>Paracoccidioides</taxon>
    </lineage>
</organism>
<gene>
    <name evidence="1" type="ORF">ACO22_06343</name>
</gene>
<proteinExistence type="predicted"/>
<name>A0A1D2J7Q9_PARBR</name>
<dbReference type="EMBL" id="LZYO01000336">
    <property type="protein sequence ID" value="ODH16553.1"/>
    <property type="molecule type" value="Genomic_DNA"/>
</dbReference>
<dbReference type="AlphaFoldDB" id="A0A1D2J7Q9"/>
<dbReference type="VEuPathDB" id="FungiDB:PABG_11087"/>
<evidence type="ECO:0000313" key="2">
    <source>
        <dbReference type="Proteomes" id="UP000242814"/>
    </source>
</evidence>
<accession>A0A1D2J7Q9</accession>